<dbReference type="InterPro" id="IPR013655">
    <property type="entry name" value="PAS_fold_3"/>
</dbReference>
<dbReference type="InterPro" id="IPR013767">
    <property type="entry name" value="PAS_fold"/>
</dbReference>
<comment type="catalytic activity">
    <reaction evidence="1">
        <text>ATP + protein L-histidine = ADP + protein N-phospho-L-histidine.</text>
        <dbReference type="EC" id="2.7.13.3"/>
    </reaction>
</comment>
<dbReference type="PANTHER" id="PTHR43304">
    <property type="entry name" value="PHYTOCHROME-LIKE PROTEIN CPH1"/>
    <property type="match status" value="1"/>
</dbReference>
<dbReference type="PROSITE" id="PS50112">
    <property type="entry name" value="PAS"/>
    <property type="match status" value="2"/>
</dbReference>
<dbReference type="SUPFAM" id="SSF55785">
    <property type="entry name" value="PYP-like sensor domain (PAS domain)"/>
    <property type="match status" value="3"/>
</dbReference>
<evidence type="ECO:0000259" key="7">
    <source>
        <dbReference type="PROSITE" id="PS50113"/>
    </source>
</evidence>
<accession>A0ABV0KIH3</accession>
<dbReference type="EC" id="2.7.13.3" evidence="2"/>
<keyword evidence="5" id="KW-0418">Kinase</keyword>
<organism evidence="8 9">
    <name type="scientific">Stenomitos frigidus AS-A4</name>
    <dbReference type="NCBI Taxonomy" id="2933935"/>
    <lineage>
        <taxon>Bacteria</taxon>
        <taxon>Bacillati</taxon>
        <taxon>Cyanobacteriota</taxon>
        <taxon>Cyanophyceae</taxon>
        <taxon>Leptolyngbyales</taxon>
        <taxon>Leptolyngbyaceae</taxon>
        <taxon>Stenomitos</taxon>
    </lineage>
</organism>
<gene>
    <name evidence="8" type="ORF">NDI38_11345</name>
</gene>
<dbReference type="InterPro" id="IPR052162">
    <property type="entry name" value="Sensor_kinase/Photoreceptor"/>
</dbReference>
<feature type="domain" description="PAC" evidence="7">
    <location>
        <begin position="459"/>
        <end position="511"/>
    </location>
</feature>
<evidence type="ECO:0000256" key="3">
    <source>
        <dbReference type="ARBA" id="ARBA00022553"/>
    </source>
</evidence>
<dbReference type="SMART" id="SM00086">
    <property type="entry name" value="PAC"/>
    <property type="match status" value="3"/>
</dbReference>
<keyword evidence="9" id="KW-1185">Reference proteome</keyword>
<dbReference type="RefSeq" id="WP_190450084.1">
    <property type="nucleotide sequence ID" value="NZ_JAMPLM010000008.1"/>
</dbReference>
<evidence type="ECO:0000313" key="9">
    <source>
        <dbReference type="Proteomes" id="UP001476950"/>
    </source>
</evidence>
<feature type="domain" description="PAS" evidence="6">
    <location>
        <begin position="256"/>
        <end position="310"/>
    </location>
</feature>
<evidence type="ECO:0000313" key="8">
    <source>
        <dbReference type="EMBL" id="MEP1059031.1"/>
    </source>
</evidence>
<comment type="caution">
    <text evidence="8">The sequence shown here is derived from an EMBL/GenBank/DDBJ whole genome shotgun (WGS) entry which is preliminary data.</text>
</comment>
<evidence type="ECO:0000259" key="6">
    <source>
        <dbReference type="PROSITE" id="PS50112"/>
    </source>
</evidence>
<dbReference type="InterPro" id="IPR035965">
    <property type="entry name" value="PAS-like_dom_sf"/>
</dbReference>
<keyword evidence="4" id="KW-0808">Transferase</keyword>
<name>A0ABV0KIH3_9CYAN</name>
<reference evidence="8 9" key="1">
    <citation type="submission" date="2022-04" db="EMBL/GenBank/DDBJ databases">
        <title>Positive selection, recombination, and allopatry shape intraspecific diversity of widespread and dominant cyanobacteria.</title>
        <authorList>
            <person name="Wei J."/>
            <person name="Shu W."/>
            <person name="Hu C."/>
        </authorList>
    </citation>
    <scope>NUCLEOTIDE SEQUENCE [LARGE SCALE GENOMIC DNA]</scope>
    <source>
        <strain evidence="8 9">AS-A4</strain>
    </source>
</reference>
<dbReference type="NCBIfam" id="TIGR00229">
    <property type="entry name" value="sensory_box"/>
    <property type="match status" value="2"/>
</dbReference>
<dbReference type="Pfam" id="PF00989">
    <property type="entry name" value="PAS"/>
    <property type="match status" value="1"/>
</dbReference>
<dbReference type="EMBL" id="JAMPLM010000008">
    <property type="protein sequence ID" value="MEP1059031.1"/>
    <property type="molecule type" value="Genomic_DNA"/>
</dbReference>
<dbReference type="Pfam" id="PF08447">
    <property type="entry name" value="PAS_3"/>
    <property type="match status" value="1"/>
</dbReference>
<dbReference type="InterPro" id="IPR001610">
    <property type="entry name" value="PAC"/>
</dbReference>
<dbReference type="Proteomes" id="UP001476950">
    <property type="component" value="Unassembled WGS sequence"/>
</dbReference>
<evidence type="ECO:0000256" key="4">
    <source>
        <dbReference type="ARBA" id="ARBA00022679"/>
    </source>
</evidence>
<dbReference type="PANTHER" id="PTHR43304:SF1">
    <property type="entry name" value="PAC DOMAIN-CONTAINING PROTEIN"/>
    <property type="match status" value="1"/>
</dbReference>
<dbReference type="InterPro" id="IPR000014">
    <property type="entry name" value="PAS"/>
</dbReference>
<dbReference type="Pfam" id="PF13426">
    <property type="entry name" value="PAS_9"/>
    <property type="match status" value="1"/>
</dbReference>
<evidence type="ECO:0000256" key="5">
    <source>
        <dbReference type="ARBA" id="ARBA00022777"/>
    </source>
</evidence>
<sequence length="548" mass="61762">MVSALWNLPGIQSHQSLEFLERALTPLCIYNKHGQTIYASQSFLALLQAEAEDVAFFDCFASTLTPQALLKDLWERALQGGTVNFLAKTHDGGISLECSLHFNQATHSMFLTAQKSGYMEPIDFAVERNEEAIGLPPHPSLAMALVNQDGVVVKANTQFHALLKTNEHDVLMFDALTYPGDRLTDAVLKQKLLDRAIHSYTVEKRLIAKNNDVVWVNISVSLAEDSGCKSRHQCYFKYLLDDITEYRKVYSALVRTEAKWKALILNSPYLFIQTTNTGQIVYTSGAVEQLLGYKEEELLGRHLAELLHPNHFNEFELALRLWASDAQPHQPDIECWWRTKAGRWVALSIQGQRFPSASNVDGIMISGHNITDRKSLEMELNASEERFRSLVLDLSGATFRCNAVYTMTDLSDGIEAIAGYPAAALINNQARSFLGIVHPDDIPLLKDSLIQSFLDCHRSSIEYRLLHANGQIRWVSERKQGVFDQHGNLLWLDGVLLDISDRKQAEAELRRCEAVNQAILQQYPDLIQPSASNWFPPFVSAKNMQQSN</sequence>
<keyword evidence="3" id="KW-0597">Phosphoprotein</keyword>
<evidence type="ECO:0000256" key="2">
    <source>
        <dbReference type="ARBA" id="ARBA00012438"/>
    </source>
</evidence>
<evidence type="ECO:0000256" key="1">
    <source>
        <dbReference type="ARBA" id="ARBA00000085"/>
    </source>
</evidence>
<dbReference type="CDD" id="cd00130">
    <property type="entry name" value="PAS"/>
    <property type="match status" value="2"/>
</dbReference>
<dbReference type="PROSITE" id="PS50113">
    <property type="entry name" value="PAC"/>
    <property type="match status" value="1"/>
</dbReference>
<protein>
    <recommendedName>
        <fullName evidence="2">histidine kinase</fullName>
        <ecNumber evidence="2">2.7.13.3</ecNumber>
    </recommendedName>
</protein>
<dbReference type="Gene3D" id="3.30.450.20">
    <property type="entry name" value="PAS domain"/>
    <property type="match status" value="3"/>
</dbReference>
<proteinExistence type="predicted"/>
<feature type="domain" description="PAS" evidence="6">
    <location>
        <begin position="383"/>
        <end position="457"/>
    </location>
</feature>
<dbReference type="InterPro" id="IPR000700">
    <property type="entry name" value="PAS-assoc_C"/>
</dbReference>
<dbReference type="SMART" id="SM00091">
    <property type="entry name" value="PAS"/>
    <property type="match status" value="3"/>
</dbReference>